<keyword evidence="2" id="KW-0560">Oxidoreductase</keyword>
<comment type="caution">
    <text evidence="4">The sequence shown here is derived from an EMBL/GenBank/DDBJ whole genome shotgun (WGS) entry which is preliminary data.</text>
</comment>
<evidence type="ECO:0000313" key="4">
    <source>
        <dbReference type="EMBL" id="MCR0982793.1"/>
    </source>
</evidence>
<dbReference type="InterPro" id="IPR005255">
    <property type="entry name" value="PdxA_fam"/>
</dbReference>
<name>A0ABT1X3W7_9PROT</name>
<dbReference type="SUPFAM" id="SSF53659">
    <property type="entry name" value="Isocitrate/Isopropylmalate dehydrogenase-like"/>
    <property type="match status" value="1"/>
</dbReference>
<evidence type="ECO:0000256" key="2">
    <source>
        <dbReference type="ARBA" id="ARBA00023002"/>
    </source>
</evidence>
<dbReference type="PANTHER" id="PTHR30004">
    <property type="entry name" value="4-HYDROXYTHREONINE-4-PHOSPHATE DEHYDROGENASE"/>
    <property type="match status" value="1"/>
</dbReference>
<keyword evidence="5" id="KW-1185">Reference proteome</keyword>
<evidence type="ECO:0000313" key="5">
    <source>
        <dbReference type="Proteomes" id="UP001524642"/>
    </source>
</evidence>
<reference evidence="4 5" key="1">
    <citation type="submission" date="2022-06" db="EMBL/GenBank/DDBJ databases">
        <title>Roseomonas CN29.</title>
        <authorList>
            <person name="Cheng Y."/>
            <person name="He X."/>
        </authorList>
    </citation>
    <scope>NUCLEOTIDE SEQUENCE [LARGE SCALE GENOMIC DNA]</scope>
    <source>
        <strain evidence="4 5">CN29</strain>
    </source>
</reference>
<proteinExistence type="predicted"/>
<evidence type="ECO:0000256" key="3">
    <source>
        <dbReference type="ARBA" id="ARBA00023027"/>
    </source>
</evidence>
<keyword evidence="3" id="KW-0520">NAD</keyword>
<protein>
    <submittedName>
        <fullName evidence="4">4-hydroxythreonine-4-phosphate dehydrogenase PdxA</fullName>
    </submittedName>
</protein>
<sequence>MNATPRRRIALTIGDPNGIGPEIAVKAAALAACRPDGPVPVLVGDPGPIRHYAARHADGLPIRAEPAAWRDEGGLNIAPVEALPDSAFRPGQVTAEAGAATVAYVREALALVGAGEAGAIIGCPHSETAVATAGIPFSGYPGLIADLTGVSHDEVFMMLVGGGLRIVHATLHERLQTALERVTPELVAAAARAAHRVLAGWGIPDPRIGVFGLNPHAGEGGLFGTEDARVTEPAVAALRREGIRAEGPAGADVLLANRAMDAYVAIYHDQGHIPIKLLAPRRASALSIGAKVLFSSVGHGSAFDIAGQGIADPGAVMATLALLNGSGQDGLVPGAAAS</sequence>
<keyword evidence="1" id="KW-0479">Metal-binding</keyword>
<dbReference type="Gene3D" id="3.40.718.10">
    <property type="entry name" value="Isopropylmalate Dehydrogenase"/>
    <property type="match status" value="1"/>
</dbReference>
<gene>
    <name evidence="4" type="ORF">NRP21_12110</name>
</gene>
<accession>A0ABT1X3W7</accession>
<dbReference type="Pfam" id="PF04166">
    <property type="entry name" value="PdxA"/>
    <property type="match status" value="1"/>
</dbReference>
<dbReference type="EMBL" id="JANJOU010000008">
    <property type="protein sequence ID" value="MCR0982793.1"/>
    <property type="molecule type" value="Genomic_DNA"/>
</dbReference>
<dbReference type="RefSeq" id="WP_257716453.1">
    <property type="nucleotide sequence ID" value="NZ_JANJOU010000008.1"/>
</dbReference>
<evidence type="ECO:0000256" key="1">
    <source>
        <dbReference type="ARBA" id="ARBA00022723"/>
    </source>
</evidence>
<dbReference type="Proteomes" id="UP001524642">
    <property type="component" value="Unassembled WGS sequence"/>
</dbReference>
<organism evidence="4 5">
    <name type="scientific">Roseomonas populi</name>
    <dbReference type="NCBI Taxonomy" id="3121582"/>
    <lineage>
        <taxon>Bacteria</taxon>
        <taxon>Pseudomonadati</taxon>
        <taxon>Pseudomonadota</taxon>
        <taxon>Alphaproteobacteria</taxon>
        <taxon>Acetobacterales</taxon>
        <taxon>Roseomonadaceae</taxon>
        <taxon>Roseomonas</taxon>
    </lineage>
</organism>
<dbReference type="PANTHER" id="PTHR30004:SF6">
    <property type="entry name" value="D-THREONATE 4-PHOSPHATE DEHYDROGENASE"/>
    <property type="match status" value="1"/>
</dbReference>